<dbReference type="Gene3D" id="3.40.1160.10">
    <property type="entry name" value="Acetylglutamate kinase-like"/>
    <property type="match status" value="1"/>
</dbReference>
<evidence type="ECO:0000256" key="1">
    <source>
        <dbReference type="ARBA" id="ARBA00022490"/>
    </source>
</evidence>
<dbReference type="InterPro" id="IPR036393">
    <property type="entry name" value="AceGlu_kinase-like_sf"/>
</dbReference>
<dbReference type="NCBIfam" id="TIGR01027">
    <property type="entry name" value="proB"/>
    <property type="match status" value="1"/>
</dbReference>
<evidence type="ECO:0000256" key="5">
    <source>
        <dbReference type="ARBA" id="ARBA00022741"/>
    </source>
</evidence>
<dbReference type="eggNOG" id="COG0263">
    <property type="taxonomic scope" value="Bacteria"/>
</dbReference>
<proteinExistence type="inferred from homology"/>
<keyword evidence="1 8" id="KW-0963">Cytoplasm</keyword>
<comment type="pathway">
    <text evidence="8">Amino-acid biosynthesis; L-proline biosynthesis; L-glutamate 5-semialdehyde from L-glutamate: step 1/2.</text>
</comment>
<dbReference type="PIRSF" id="PIRSF000729">
    <property type="entry name" value="GK"/>
    <property type="match status" value="1"/>
</dbReference>
<reference evidence="10 11" key="1">
    <citation type="submission" date="2008-11" db="EMBL/GenBank/DDBJ databases">
        <title>Draft genome sequence of Bacteroides pectinophilus (ATCC 43243).</title>
        <authorList>
            <person name="Sudarsanam P."/>
            <person name="Ley R."/>
            <person name="Guruge J."/>
            <person name="Turnbaugh P.J."/>
            <person name="Mahowald M."/>
            <person name="Liep D."/>
            <person name="Gordon J."/>
        </authorList>
    </citation>
    <scope>NUCLEOTIDE SEQUENCE [LARGE SCALE GENOMIC DNA]</scope>
    <source>
        <strain evidence="10 11">ATCC 43243</strain>
    </source>
</reference>
<comment type="function">
    <text evidence="8">Catalyzes the transfer of a phosphate group to glutamate to form L-glutamate 5-phosphate.</text>
</comment>
<feature type="domain" description="Aspartate/glutamate/uridylate kinase" evidence="9">
    <location>
        <begin position="24"/>
        <end position="260"/>
    </location>
</feature>
<dbReference type="STRING" id="483218.BACPEC_00395"/>
<feature type="binding site" evidence="8">
    <location>
        <position position="70"/>
    </location>
    <ligand>
        <name>substrate</name>
    </ligand>
</feature>
<dbReference type="InterPro" id="IPR001048">
    <property type="entry name" value="Asp/Glu/Uridylate_kinase"/>
</dbReference>
<feature type="binding site" evidence="8">
    <location>
        <position position="173"/>
    </location>
    <ligand>
        <name>substrate</name>
    </ligand>
</feature>
<comment type="subcellular location">
    <subcellularLocation>
        <location evidence="8">Cytoplasm</location>
    </subcellularLocation>
</comment>
<sequence length="295" mass="32206">MVFVKFCIMELTMSTYRESLKDRKRIVVKIGSSSLMHPETGKLDLVKIEKLIRILCDIRNSGKDVVLVSSGAIAVGRMAIGLNERPDELPVKQACAAIGQARLMMVYQKIFAEYSQITAQVLMTKYSIINGVSRQNAENTFKELLSLGVIPVVNENDTVSTDEIQHVQTFGDNDRLSAIVSYLIGADLLILLSDIDGLYTDDPKVNKDAKFIEEIDKVDDSLFTMGKSSSGSSVGTGGMSAKLVAAKIATYSGADMVITNADNIGNIEKIIHGGNVGTLFHSDKKDSFDLLKMIE</sequence>
<keyword evidence="2 8" id="KW-0028">Amino-acid biosynthesis</keyword>
<dbReference type="UniPathway" id="UPA00098">
    <property type="reaction ID" value="UER00359"/>
</dbReference>
<accession>B7ANZ1</accession>
<dbReference type="InterPro" id="IPR011529">
    <property type="entry name" value="Glu_5kinase"/>
</dbReference>
<keyword evidence="11" id="KW-1185">Reference proteome</keyword>
<dbReference type="InterPro" id="IPR005715">
    <property type="entry name" value="Glu_5kinase/COase_Synthase"/>
</dbReference>
<evidence type="ECO:0000259" key="9">
    <source>
        <dbReference type="Pfam" id="PF00696"/>
    </source>
</evidence>
<gene>
    <name evidence="8" type="primary">proB</name>
    <name evidence="10" type="ORF">BACPEC_00395</name>
</gene>
<evidence type="ECO:0000256" key="6">
    <source>
        <dbReference type="ARBA" id="ARBA00022777"/>
    </source>
</evidence>
<comment type="caution">
    <text evidence="8">Lacks conserved residue(s) required for the propagation of feature annotation.</text>
</comment>
<feature type="binding site" evidence="8">
    <location>
        <begin position="193"/>
        <end position="194"/>
    </location>
    <ligand>
        <name>ATP</name>
        <dbReference type="ChEBI" id="CHEBI:30616"/>
    </ligand>
</feature>
<evidence type="ECO:0000313" key="10">
    <source>
        <dbReference type="EMBL" id="EEC58648.1"/>
    </source>
</evidence>
<keyword evidence="7 8" id="KW-0067">ATP-binding</keyword>
<comment type="similarity">
    <text evidence="8">Belongs to the glutamate 5-kinase family.</text>
</comment>
<evidence type="ECO:0000313" key="11">
    <source>
        <dbReference type="Proteomes" id="UP000003136"/>
    </source>
</evidence>
<protein>
    <recommendedName>
        <fullName evidence="8">Glutamate 5-kinase</fullName>
        <ecNumber evidence="8">2.7.2.11</ecNumber>
    </recommendedName>
    <alternativeName>
        <fullName evidence="8">Gamma-glutamyl kinase</fullName>
        <shortName evidence="8">GK</shortName>
    </alternativeName>
</protein>
<reference evidence="10 11" key="2">
    <citation type="submission" date="2008-11" db="EMBL/GenBank/DDBJ databases">
        <authorList>
            <person name="Fulton L."/>
            <person name="Clifton S."/>
            <person name="Fulton B."/>
            <person name="Xu J."/>
            <person name="Minx P."/>
            <person name="Pepin K.H."/>
            <person name="Johnson M."/>
            <person name="Bhonagiri V."/>
            <person name="Nash W.E."/>
            <person name="Mardis E.R."/>
            <person name="Wilson R.K."/>
        </authorList>
    </citation>
    <scope>NUCLEOTIDE SEQUENCE [LARGE SCALE GENOMIC DNA]</scope>
    <source>
        <strain evidence="10 11">ATCC 43243</strain>
    </source>
</reference>
<dbReference type="PANTHER" id="PTHR43654">
    <property type="entry name" value="GLUTAMATE 5-KINASE"/>
    <property type="match status" value="1"/>
</dbReference>
<organism evidence="10 11">
    <name type="scientific">[Bacteroides] pectinophilus ATCC 43243</name>
    <dbReference type="NCBI Taxonomy" id="483218"/>
    <lineage>
        <taxon>Bacteria</taxon>
        <taxon>Bacillati</taxon>
        <taxon>Bacillota</taxon>
        <taxon>Clostridia</taxon>
        <taxon>Eubacteriales</taxon>
    </lineage>
</organism>
<dbReference type="FunFam" id="3.40.1160.10:FF:000018">
    <property type="entry name" value="Glutamate 5-kinase"/>
    <property type="match status" value="1"/>
</dbReference>
<dbReference type="HAMAP" id="MF_00456">
    <property type="entry name" value="ProB"/>
    <property type="match status" value="1"/>
</dbReference>
<feature type="binding site" evidence="8">
    <location>
        <position position="29"/>
    </location>
    <ligand>
        <name>ATP</name>
        <dbReference type="ChEBI" id="CHEBI:30616"/>
    </ligand>
</feature>
<evidence type="ECO:0000256" key="4">
    <source>
        <dbReference type="ARBA" id="ARBA00022679"/>
    </source>
</evidence>
<dbReference type="Proteomes" id="UP000003136">
    <property type="component" value="Unassembled WGS sequence"/>
</dbReference>
<feature type="binding site" evidence="8">
    <location>
        <position position="157"/>
    </location>
    <ligand>
        <name>substrate</name>
    </ligand>
</feature>
<comment type="catalytic activity">
    <reaction evidence="8">
        <text>L-glutamate + ATP = L-glutamyl 5-phosphate + ADP</text>
        <dbReference type="Rhea" id="RHEA:14877"/>
        <dbReference type="ChEBI" id="CHEBI:29985"/>
        <dbReference type="ChEBI" id="CHEBI:30616"/>
        <dbReference type="ChEBI" id="CHEBI:58274"/>
        <dbReference type="ChEBI" id="CHEBI:456216"/>
        <dbReference type="EC" id="2.7.2.11"/>
    </reaction>
</comment>
<dbReference type="EC" id="2.7.2.11" evidence="8"/>
<evidence type="ECO:0000256" key="8">
    <source>
        <dbReference type="HAMAP-Rule" id="MF_00456"/>
    </source>
</evidence>
<keyword evidence="5 8" id="KW-0547">Nucleotide-binding</keyword>
<dbReference type="AlphaFoldDB" id="B7ANZ1"/>
<dbReference type="GO" id="GO:0005524">
    <property type="term" value="F:ATP binding"/>
    <property type="evidence" value="ECO:0007669"/>
    <property type="project" value="UniProtKB-KW"/>
</dbReference>
<dbReference type="PRINTS" id="PR00474">
    <property type="entry name" value="GLU5KINASE"/>
</dbReference>
<dbReference type="SUPFAM" id="SSF53633">
    <property type="entry name" value="Carbamate kinase-like"/>
    <property type="match status" value="1"/>
</dbReference>
<dbReference type="GO" id="GO:0055129">
    <property type="term" value="P:L-proline biosynthetic process"/>
    <property type="evidence" value="ECO:0007669"/>
    <property type="project" value="UniProtKB-UniRule"/>
</dbReference>
<keyword evidence="3 8" id="KW-0641">Proline biosynthesis</keyword>
<dbReference type="PANTHER" id="PTHR43654:SF1">
    <property type="entry name" value="ISOPENTENYL PHOSPHATE KINASE"/>
    <property type="match status" value="1"/>
</dbReference>
<keyword evidence="6 8" id="KW-0418">Kinase</keyword>
<dbReference type="HOGENOM" id="CLU_025400_0_2_9"/>
<dbReference type="GO" id="GO:0004349">
    <property type="term" value="F:glutamate 5-kinase activity"/>
    <property type="evidence" value="ECO:0007669"/>
    <property type="project" value="UniProtKB-UniRule"/>
</dbReference>
<dbReference type="InterPro" id="IPR041739">
    <property type="entry name" value="G5K_ProB"/>
</dbReference>
<evidence type="ECO:0000256" key="7">
    <source>
        <dbReference type="ARBA" id="ARBA00022840"/>
    </source>
</evidence>
<dbReference type="InterPro" id="IPR001057">
    <property type="entry name" value="Glu/AcGlu_kinase"/>
</dbReference>
<evidence type="ECO:0000256" key="3">
    <source>
        <dbReference type="ARBA" id="ARBA00022650"/>
    </source>
</evidence>
<keyword evidence="4 8" id="KW-0808">Transferase</keyword>
<dbReference type="CDD" id="cd04242">
    <property type="entry name" value="AAK_G5K_ProB"/>
    <property type="match status" value="1"/>
</dbReference>
<evidence type="ECO:0000256" key="2">
    <source>
        <dbReference type="ARBA" id="ARBA00022605"/>
    </source>
</evidence>
<dbReference type="PROSITE" id="PS00902">
    <property type="entry name" value="GLUTAMATE_5_KINASE"/>
    <property type="match status" value="1"/>
</dbReference>
<dbReference type="GO" id="GO:0005829">
    <property type="term" value="C:cytosol"/>
    <property type="evidence" value="ECO:0007669"/>
    <property type="project" value="TreeGrafter"/>
</dbReference>
<dbReference type="InterPro" id="IPR019797">
    <property type="entry name" value="Glutamate_5-kinase_CS"/>
</dbReference>
<name>B7ANZ1_9FIRM</name>
<dbReference type="EMBL" id="ABVQ01000033">
    <property type="protein sequence ID" value="EEC58648.1"/>
    <property type="molecule type" value="Genomic_DNA"/>
</dbReference>
<dbReference type="Pfam" id="PF00696">
    <property type="entry name" value="AA_kinase"/>
    <property type="match status" value="1"/>
</dbReference>